<dbReference type="EMBL" id="CALNXK010000032">
    <property type="protein sequence ID" value="CAH3118627.1"/>
    <property type="molecule type" value="Genomic_DNA"/>
</dbReference>
<feature type="region of interest" description="Disordered" evidence="1">
    <location>
        <begin position="284"/>
        <end position="313"/>
    </location>
</feature>
<dbReference type="PANTHER" id="PTHR35558">
    <property type="entry name" value="SGNH_HYDRO DOMAIN-CONTAINING PROTEIN"/>
    <property type="match status" value="1"/>
</dbReference>
<sequence>MPPKRANSASTVAAPARKLSRWQTQPQEVSAEVLPQALVEQIVSRVSDEVTRRLSSTGGDHNANDHHIPDQISDVPAVGIPADSPGQSVIHGTVSQFQERLSGDLPTITPPLPSTLFTSPSLPIDARVSAKLRAKILKNEFIDLGALATNPTLESKYQVVLHNEGGTQPPSLALEPVTKTRKLLTISSWTSNFMVFVGVYTRQFPSEAPALMKYGEINFRYLRQNQPSAFPWGVIHWELWMRSQQPVSKKQSLPGNSFRSRLSESSIHSCPRCEGAHRMSICTFRSQSKQSPRTTTNAKSAGAKSSLPNSSKV</sequence>
<comment type="caution">
    <text evidence="2">The sequence shown here is derived from an EMBL/GenBank/DDBJ whole genome shotgun (WGS) entry which is preliminary data.</text>
</comment>
<accession>A0ABN8NRU0</accession>
<name>A0ABN8NRU0_9CNID</name>
<feature type="compositionally biased region" description="Polar residues" evidence="1">
    <location>
        <begin position="284"/>
        <end position="299"/>
    </location>
</feature>
<protein>
    <submittedName>
        <fullName evidence="2">Uncharacterized protein</fullName>
    </submittedName>
</protein>
<reference evidence="2 3" key="1">
    <citation type="submission" date="2022-05" db="EMBL/GenBank/DDBJ databases">
        <authorList>
            <consortium name="Genoscope - CEA"/>
            <person name="William W."/>
        </authorList>
    </citation>
    <scope>NUCLEOTIDE SEQUENCE [LARGE SCALE GENOMIC DNA]</scope>
</reference>
<evidence type="ECO:0000256" key="1">
    <source>
        <dbReference type="SAM" id="MobiDB-lite"/>
    </source>
</evidence>
<evidence type="ECO:0000313" key="2">
    <source>
        <dbReference type="EMBL" id="CAH3118627.1"/>
    </source>
</evidence>
<gene>
    <name evidence="2" type="ORF">PLOB_00026807</name>
</gene>
<dbReference type="Proteomes" id="UP001159405">
    <property type="component" value="Unassembled WGS sequence"/>
</dbReference>
<dbReference type="PANTHER" id="PTHR35558:SF1">
    <property type="entry name" value="ENDONUCLEASE_EXONUCLEASE_PHOSPHATASE DOMAIN-CONTAINING PROTEIN"/>
    <property type="match status" value="1"/>
</dbReference>
<proteinExistence type="predicted"/>
<organism evidence="2 3">
    <name type="scientific">Porites lobata</name>
    <dbReference type="NCBI Taxonomy" id="104759"/>
    <lineage>
        <taxon>Eukaryota</taxon>
        <taxon>Metazoa</taxon>
        <taxon>Cnidaria</taxon>
        <taxon>Anthozoa</taxon>
        <taxon>Hexacorallia</taxon>
        <taxon>Scleractinia</taxon>
        <taxon>Fungiina</taxon>
        <taxon>Poritidae</taxon>
        <taxon>Porites</taxon>
    </lineage>
</organism>
<evidence type="ECO:0000313" key="3">
    <source>
        <dbReference type="Proteomes" id="UP001159405"/>
    </source>
</evidence>
<keyword evidence="3" id="KW-1185">Reference proteome</keyword>